<keyword evidence="1" id="KW-0472">Membrane</keyword>
<gene>
    <name evidence="2" type="ORF">QPK24_07835</name>
</gene>
<sequence>MKTKLSYVSLAVSIILLIVSFVFFYKYIALVDKLESSTDISFRAFIMECKEYQSELNNFINTNKNMDTEYLVKDANAMRSAYQNYELFVSTAGEDDTKLYSERTELFKKIVYTAPDYSKASVEELQSYSKKVGDIIQQLQNTR</sequence>
<keyword evidence="1" id="KW-0812">Transmembrane</keyword>
<dbReference type="Proteomes" id="UP001236415">
    <property type="component" value="Chromosome"/>
</dbReference>
<evidence type="ECO:0000313" key="2">
    <source>
        <dbReference type="EMBL" id="WIV20583.1"/>
    </source>
</evidence>
<proteinExistence type="predicted"/>
<dbReference type="RefSeq" id="WP_285747634.1">
    <property type="nucleotide sequence ID" value="NZ_CP127162.1"/>
</dbReference>
<dbReference type="EMBL" id="CP127162">
    <property type="protein sequence ID" value="WIV20583.1"/>
    <property type="molecule type" value="Genomic_DNA"/>
</dbReference>
<feature type="transmembrane region" description="Helical" evidence="1">
    <location>
        <begin position="7"/>
        <end position="28"/>
    </location>
</feature>
<evidence type="ECO:0008006" key="4">
    <source>
        <dbReference type="Google" id="ProtNLM"/>
    </source>
</evidence>
<accession>A0ABY8X6C0</accession>
<evidence type="ECO:0000313" key="3">
    <source>
        <dbReference type="Proteomes" id="UP001236415"/>
    </source>
</evidence>
<keyword evidence="1" id="KW-1133">Transmembrane helix</keyword>
<protein>
    <recommendedName>
        <fullName evidence="4">Four helix bundle sensory module for signal transduction</fullName>
    </recommendedName>
</protein>
<keyword evidence="3" id="KW-1185">Reference proteome</keyword>
<evidence type="ECO:0000256" key="1">
    <source>
        <dbReference type="SAM" id="Phobius"/>
    </source>
</evidence>
<organism evidence="2 3">
    <name type="scientific">Paenibacillus polygoni</name>
    <dbReference type="NCBI Taxonomy" id="3050112"/>
    <lineage>
        <taxon>Bacteria</taxon>
        <taxon>Bacillati</taxon>
        <taxon>Bacillota</taxon>
        <taxon>Bacilli</taxon>
        <taxon>Bacillales</taxon>
        <taxon>Paenibacillaceae</taxon>
        <taxon>Paenibacillus</taxon>
    </lineage>
</organism>
<name>A0ABY8X6C0_9BACL</name>
<reference evidence="2 3" key="1">
    <citation type="submission" date="2023-06" db="EMBL/GenBank/DDBJ databases">
        <title>Paenibacillus polygonum sp. nov., an endophytic bacterium, isolated from Polygonum lapathifolium L. in Nanji Wetland National Nature Reserve, South of Poyang Lake, Jiangxi Province, China.</title>
        <authorList>
            <person name="Yu Z."/>
        </authorList>
    </citation>
    <scope>NUCLEOTIDE SEQUENCE [LARGE SCALE GENOMIC DNA]</scope>
    <source>
        <strain evidence="2 3">C31</strain>
    </source>
</reference>